<evidence type="ECO:0000313" key="1">
    <source>
        <dbReference type="EMBL" id="TGY65140.1"/>
    </source>
</evidence>
<accession>A0AC61R579</accession>
<keyword evidence="1" id="KW-0689">Ribosomal protein</keyword>
<gene>
    <name evidence="1" type="ORF">E5336_10115</name>
</gene>
<organism evidence="1 2">
    <name type="scientific">Dubosiella muris</name>
    <dbReference type="NCBI Taxonomy" id="3038133"/>
    <lineage>
        <taxon>Bacteria</taxon>
        <taxon>Bacillati</taxon>
        <taxon>Bacillota</taxon>
        <taxon>Erysipelotrichia</taxon>
        <taxon>Erysipelotrichales</taxon>
        <taxon>Erysipelotrichaceae</taxon>
        <taxon>Dubosiella</taxon>
    </lineage>
</organism>
<sequence length="149" mass="16787">MKVILLKDVKNVGKKDEVKEVNDGYASNFLFKNKMAVPYTKGSQKVLAAQLSQRAANEAQLEKEANELKERLKTMTFEFKLKVGKNGNVFGTVSNKQIVQALDEAGIQIDKKRLHKEEPINSLGTTIIKVDLYRNKVIGEIKVHVSEKE</sequence>
<name>A0AC61R579_9FIRM</name>
<protein>
    <submittedName>
        <fullName evidence="1">50S ribosomal protein L9</fullName>
    </submittedName>
</protein>
<dbReference type="Proteomes" id="UP000308836">
    <property type="component" value="Unassembled WGS sequence"/>
</dbReference>
<dbReference type="EMBL" id="SRYG01000022">
    <property type="protein sequence ID" value="TGY65140.1"/>
    <property type="molecule type" value="Genomic_DNA"/>
</dbReference>
<comment type="caution">
    <text evidence="1">The sequence shown here is derived from an EMBL/GenBank/DDBJ whole genome shotgun (WGS) entry which is preliminary data.</text>
</comment>
<reference evidence="1" key="1">
    <citation type="submission" date="2019-04" db="EMBL/GenBank/DDBJ databases">
        <title>Microbes associate with the intestines of laboratory mice.</title>
        <authorList>
            <person name="Navarre W."/>
            <person name="Wong E."/>
            <person name="Huang K."/>
            <person name="Tropini C."/>
            <person name="Ng K."/>
            <person name="Yu B."/>
        </authorList>
    </citation>
    <scope>NUCLEOTIDE SEQUENCE</scope>
    <source>
        <strain evidence="1">NM09_H32</strain>
    </source>
</reference>
<keyword evidence="2" id="KW-1185">Reference proteome</keyword>
<evidence type="ECO:0000313" key="2">
    <source>
        <dbReference type="Proteomes" id="UP000308836"/>
    </source>
</evidence>
<keyword evidence="1" id="KW-0687">Ribonucleoprotein</keyword>
<proteinExistence type="predicted"/>